<evidence type="ECO:0000256" key="6">
    <source>
        <dbReference type="ARBA" id="ARBA00022989"/>
    </source>
</evidence>
<keyword evidence="5" id="KW-0375">Hydrogen ion transport</keyword>
<keyword evidence="8" id="KW-0472">Membrane</keyword>
<evidence type="ECO:0000256" key="8">
    <source>
        <dbReference type="ARBA" id="ARBA00023136"/>
    </source>
</evidence>
<keyword evidence="2" id="KW-0813">Transport</keyword>
<dbReference type="Proteomes" id="UP000038045">
    <property type="component" value="Unplaced"/>
</dbReference>
<evidence type="ECO:0000256" key="9">
    <source>
        <dbReference type="ARBA" id="ARBA00025198"/>
    </source>
</evidence>
<keyword evidence="3" id="KW-0138">CF(0)</keyword>
<sequence>MAKALDDQGAKIQSELDEAARLRAEAEAMLAQIRLEKAEAEAQAADMLATAEADARRLEAEAKAKLEETLARRQALAERRIAQAEAQATIEVKAVAADLAAKAAQDILTARLAAAKPRRRRRGLLHCGGAPWLVGGRAVDEAGGAFLAGLQSGEDVAHDPAEDHVGDQHPAEGAEACAAGEGARVAHHGDDQHHRHPGRHSEQDALGLRGVGGQLGIDDREQRPHDQRTDDEVDRPPRHQVVAQPEHAGDDFGERVEDLGEQEIHRLKNGNRDGRNEAGGDPLFYA</sequence>
<evidence type="ECO:0000256" key="4">
    <source>
        <dbReference type="ARBA" id="ARBA00022692"/>
    </source>
</evidence>
<protein>
    <submittedName>
        <fullName evidence="13">ATP synthase F0 subunit B</fullName>
    </submittedName>
</protein>
<comment type="function">
    <text evidence="9">F(1)F(0) ATP synthase produces ATP from ADP in the presence of a proton or sodium gradient. F-type ATPases consist of two structural domains, F(1) containing the extramembraneous catalytic core and F(0) containing the membrane proton channel, linked together by a central stalk and a peripheral stalk. During catalysis, ATP synthesis in the catalytic domain of F(1) is coupled via a rotary mechanism of the central stalk subunits to proton translocation.</text>
</comment>
<evidence type="ECO:0000256" key="10">
    <source>
        <dbReference type="SAM" id="Coils"/>
    </source>
</evidence>
<dbReference type="InterPro" id="IPR002146">
    <property type="entry name" value="ATP_synth_b/b'su_bac/chlpt"/>
</dbReference>
<dbReference type="GO" id="GO:0015986">
    <property type="term" value="P:proton motive force-driven ATP synthesis"/>
    <property type="evidence" value="ECO:0007669"/>
    <property type="project" value="InterPro"/>
</dbReference>
<evidence type="ECO:0000256" key="5">
    <source>
        <dbReference type="ARBA" id="ARBA00022781"/>
    </source>
</evidence>
<comment type="subcellular location">
    <subcellularLocation>
        <location evidence="1">Membrane</location>
        <topology evidence="1">Single-pass membrane protein</topology>
    </subcellularLocation>
</comment>
<name>A0A0N4ZVR2_PARTI</name>
<proteinExistence type="predicted"/>
<dbReference type="GO" id="GO:0015078">
    <property type="term" value="F:proton transmembrane transporter activity"/>
    <property type="evidence" value="ECO:0007669"/>
    <property type="project" value="InterPro"/>
</dbReference>
<reference evidence="13" key="1">
    <citation type="submission" date="2017-02" db="UniProtKB">
        <authorList>
            <consortium name="WormBaseParasite"/>
        </authorList>
    </citation>
    <scope>IDENTIFICATION</scope>
</reference>
<keyword evidence="10" id="KW-0175">Coiled coil</keyword>
<evidence type="ECO:0000256" key="2">
    <source>
        <dbReference type="ARBA" id="ARBA00022448"/>
    </source>
</evidence>
<keyword evidence="7" id="KW-0406">Ion transport</keyword>
<organism evidence="12 13">
    <name type="scientific">Parastrongyloides trichosuri</name>
    <name type="common">Possum-specific nematode worm</name>
    <dbReference type="NCBI Taxonomy" id="131310"/>
    <lineage>
        <taxon>Eukaryota</taxon>
        <taxon>Metazoa</taxon>
        <taxon>Ecdysozoa</taxon>
        <taxon>Nematoda</taxon>
        <taxon>Chromadorea</taxon>
        <taxon>Rhabditida</taxon>
        <taxon>Tylenchina</taxon>
        <taxon>Panagrolaimomorpha</taxon>
        <taxon>Strongyloidoidea</taxon>
        <taxon>Strongyloididae</taxon>
        <taxon>Parastrongyloides</taxon>
    </lineage>
</organism>
<evidence type="ECO:0000256" key="11">
    <source>
        <dbReference type="SAM" id="MobiDB-lite"/>
    </source>
</evidence>
<evidence type="ECO:0000256" key="7">
    <source>
        <dbReference type="ARBA" id="ARBA00023065"/>
    </source>
</evidence>
<evidence type="ECO:0000256" key="3">
    <source>
        <dbReference type="ARBA" id="ARBA00022547"/>
    </source>
</evidence>
<accession>A0A0N4ZVR2</accession>
<evidence type="ECO:0000313" key="12">
    <source>
        <dbReference type="Proteomes" id="UP000038045"/>
    </source>
</evidence>
<feature type="region of interest" description="Disordered" evidence="11">
    <location>
        <begin position="182"/>
        <end position="286"/>
    </location>
</feature>
<feature type="coiled-coil region" evidence="10">
    <location>
        <begin position="5"/>
        <end position="87"/>
    </location>
</feature>
<dbReference type="WBParaSite" id="PTRK_0001267500.1">
    <property type="protein sequence ID" value="PTRK_0001267500.1"/>
    <property type="gene ID" value="PTRK_0001267500"/>
</dbReference>
<keyword evidence="4" id="KW-0812">Transmembrane</keyword>
<keyword evidence="12" id="KW-1185">Reference proteome</keyword>
<dbReference type="AlphaFoldDB" id="A0A0N4ZVR2"/>
<feature type="compositionally biased region" description="Basic and acidic residues" evidence="11">
    <location>
        <begin position="247"/>
        <end position="278"/>
    </location>
</feature>
<feature type="compositionally biased region" description="Basic and acidic residues" evidence="11">
    <location>
        <begin position="187"/>
        <end position="203"/>
    </location>
</feature>
<feature type="compositionally biased region" description="Basic and acidic residues" evidence="11">
    <location>
        <begin position="217"/>
        <end position="237"/>
    </location>
</feature>
<dbReference type="Pfam" id="PF00430">
    <property type="entry name" value="ATP-synt_B"/>
    <property type="match status" value="1"/>
</dbReference>
<dbReference type="STRING" id="131310.A0A0N4ZVR2"/>
<dbReference type="GO" id="GO:0045259">
    <property type="term" value="C:proton-transporting ATP synthase complex"/>
    <property type="evidence" value="ECO:0007669"/>
    <property type="project" value="UniProtKB-KW"/>
</dbReference>
<evidence type="ECO:0000256" key="1">
    <source>
        <dbReference type="ARBA" id="ARBA00004167"/>
    </source>
</evidence>
<evidence type="ECO:0000313" key="13">
    <source>
        <dbReference type="WBParaSite" id="PTRK_0001267500.1"/>
    </source>
</evidence>
<keyword evidence="6" id="KW-1133">Transmembrane helix</keyword>